<keyword evidence="1" id="KW-0812">Transmembrane</keyword>
<dbReference type="InterPro" id="IPR045340">
    <property type="entry name" value="DUF6533"/>
</dbReference>
<feature type="domain" description="DUF6533" evidence="2">
    <location>
        <begin position="46"/>
        <end position="86"/>
    </location>
</feature>
<dbReference type="Pfam" id="PF20151">
    <property type="entry name" value="DUF6533"/>
    <property type="match status" value="1"/>
</dbReference>
<keyword evidence="1" id="KW-0472">Membrane</keyword>
<name>A0AAD5V1H0_9APHY</name>
<dbReference type="EMBL" id="JANAWD010000405">
    <property type="protein sequence ID" value="KAJ3479953.1"/>
    <property type="molecule type" value="Genomic_DNA"/>
</dbReference>
<evidence type="ECO:0000256" key="1">
    <source>
        <dbReference type="SAM" id="Phobius"/>
    </source>
</evidence>
<reference evidence="3" key="1">
    <citation type="submission" date="2022-07" db="EMBL/GenBank/DDBJ databases">
        <title>Genome Sequence of Physisporinus lineatus.</title>
        <authorList>
            <person name="Buettner E."/>
        </authorList>
    </citation>
    <scope>NUCLEOTIDE SEQUENCE</scope>
    <source>
        <strain evidence="3">VT162</strain>
    </source>
</reference>
<dbReference type="AlphaFoldDB" id="A0AAD5V1H0"/>
<comment type="caution">
    <text evidence="3">The sequence shown here is derived from an EMBL/GenBank/DDBJ whole genome shotgun (WGS) entry which is preliminary data.</text>
</comment>
<organism evidence="3 4">
    <name type="scientific">Meripilus lineatus</name>
    <dbReference type="NCBI Taxonomy" id="2056292"/>
    <lineage>
        <taxon>Eukaryota</taxon>
        <taxon>Fungi</taxon>
        <taxon>Dikarya</taxon>
        <taxon>Basidiomycota</taxon>
        <taxon>Agaricomycotina</taxon>
        <taxon>Agaricomycetes</taxon>
        <taxon>Polyporales</taxon>
        <taxon>Meripilaceae</taxon>
        <taxon>Meripilus</taxon>
    </lineage>
</organism>
<evidence type="ECO:0000259" key="2">
    <source>
        <dbReference type="Pfam" id="PF20151"/>
    </source>
</evidence>
<accession>A0AAD5V1H0</accession>
<gene>
    <name evidence="3" type="ORF">NLI96_g8706</name>
</gene>
<keyword evidence="4" id="KW-1185">Reference proteome</keyword>
<sequence length="174" mass="19740">MSDKSQSTTDLPQYLSRVRMVSWFLCEIFVSCIARENRSLISPPAAAIVTLLAYDHLITIGDEVNFIWRSPGNLGKIFYVLARYGPYIEITLLALGRIPNLVSQHWCEITYTSATWLSFIGIALSELILFMRTWVLWNRSSRVGVPLLTFMGPPRDPTCDPYVPTAGREQTTIH</sequence>
<evidence type="ECO:0000313" key="4">
    <source>
        <dbReference type="Proteomes" id="UP001212997"/>
    </source>
</evidence>
<feature type="transmembrane region" description="Helical" evidence="1">
    <location>
        <begin position="77"/>
        <end position="96"/>
    </location>
</feature>
<keyword evidence="1" id="KW-1133">Transmembrane helix</keyword>
<feature type="transmembrane region" description="Helical" evidence="1">
    <location>
        <begin position="116"/>
        <end position="137"/>
    </location>
</feature>
<proteinExistence type="predicted"/>
<evidence type="ECO:0000313" key="3">
    <source>
        <dbReference type="EMBL" id="KAJ3479953.1"/>
    </source>
</evidence>
<protein>
    <recommendedName>
        <fullName evidence="2">DUF6533 domain-containing protein</fullName>
    </recommendedName>
</protein>
<dbReference type="Proteomes" id="UP001212997">
    <property type="component" value="Unassembled WGS sequence"/>
</dbReference>